<dbReference type="GO" id="GO:0051301">
    <property type="term" value="P:cell division"/>
    <property type="evidence" value="ECO:0007669"/>
    <property type="project" value="UniProtKB-KW"/>
</dbReference>
<gene>
    <name evidence="12" type="ORF">G7078_08820</name>
</gene>
<dbReference type="InterPro" id="IPR000713">
    <property type="entry name" value="Mur_ligase_N"/>
</dbReference>
<dbReference type="Gene3D" id="3.40.50.720">
    <property type="entry name" value="NAD(P)-binding Rossmann-like Domain"/>
    <property type="match status" value="1"/>
</dbReference>
<keyword evidence="5" id="KW-0133">Cell shape</keyword>
<evidence type="ECO:0000256" key="8">
    <source>
        <dbReference type="ARBA" id="ARBA00023316"/>
    </source>
</evidence>
<dbReference type="EMBL" id="CP049871">
    <property type="protein sequence ID" value="QIL02876.1"/>
    <property type="molecule type" value="Genomic_DNA"/>
</dbReference>
<dbReference type="SUPFAM" id="SSF53623">
    <property type="entry name" value="MurD-like peptide ligases, catalytic domain"/>
    <property type="match status" value="1"/>
</dbReference>
<dbReference type="Pfam" id="PF02875">
    <property type="entry name" value="Mur_ligase_C"/>
    <property type="match status" value="1"/>
</dbReference>
<dbReference type="GO" id="GO:0008360">
    <property type="term" value="P:regulation of cell shape"/>
    <property type="evidence" value="ECO:0007669"/>
    <property type="project" value="UniProtKB-KW"/>
</dbReference>
<dbReference type="GO" id="GO:0005524">
    <property type="term" value="F:ATP binding"/>
    <property type="evidence" value="ECO:0007669"/>
    <property type="project" value="UniProtKB-KW"/>
</dbReference>
<proteinExistence type="predicted"/>
<dbReference type="GO" id="GO:0071555">
    <property type="term" value="P:cell wall organization"/>
    <property type="evidence" value="ECO:0007669"/>
    <property type="project" value="UniProtKB-KW"/>
</dbReference>
<keyword evidence="8" id="KW-0961">Cell wall biogenesis/degradation</keyword>
<evidence type="ECO:0000256" key="3">
    <source>
        <dbReference type="ARBA" id="ARBA00022741"/>
    </source>
</evidence>
<feature type="domain" description="Mur ligase N-terminal catalytic" evidence="9">
    <location>
        <begin position="8"/>
        <end position="106"/>
    </location>
</feature>
<organism evidence="12 13">
    <name type="scientific">Sphingomonas sinipercae</name>
    <dbReference type="NCBI Taxonomy" id="2714944"/>
    <lineage>
        <taxon>Bacteria</taxon>
        <taxon>Pseudomonadati</taxon>
        <taxon>Pseudomonadota</taxon>
        <taxon>Alphaproteobacteria</taxon>
        <taxon>Sphingomonadales</taxon>
        <taxon>Sphingomonadaceae</taxon>
        <taxon>Sphingomonas</taxon>
    </lineage>
</organism>
<evidence type="ECO:0000256" key="7">
    <source>
        <dbReference type="ARBA" id="ARBA00023306"/>
    </source>
</evidence>
<evidence type="ECO:0000256" key="1">
    <source>
        <dbReference type="ARBA" id="ARBA00022598"/>
    </source>
</evidence>
<dbReference type="AlphaFoldDB" id="A0A6G7ZPP5"/>
<dbReference type="GO" id="GO:0009252">
    <property type="term" value="P:peptidoglycan biosynthetic process"/>
    <property type="evidence" value="ECO:0007669"/>
    <property type="project" value="UniProtKB-KW"/>
</dbReference>
<dbReference type="InterPro" id="IPR036565">
    <property type="entry name" value="Mur-like_cat_sf"/>
</dbReference>
<dbReference type="InterPro" id="IPR004101">
    <property type="entry name" value="Mur_ligase_C"/>
</dbReference>
<name>A0A6G7ZPP5_9SPHN</name>
<dbReference type="InterPro" id="IPR013221">
    <property type="entry name" value="Mur_ligase_cen"/>
</dbReference>
<evidence type="ECO:0000256" key="6">
    <source>
        <dbReference type="ARBA" id="ARBA00022984"/>
    </source>
</evidence>
<dbReference type="GO" id="GO:0016881">
    <property type="term" value="F:acid-amino acid ligase activity"/>
    <property type="evidence" value="ECO:0007669"/>
    <property type="project" value="InterPro"/>
</dbReference>
<keyword evidence="7" id="KW-0131">Cell cycle</keyword>
<dbReference type="SUPFAM" id="SSF53244">
    <property type="entry name" value="MurD-like peptide ligases, peptide-binding domain"/>
    <property type="match status" value="1"/>
</dbReference>
<evidence type="ECO:0000256" key="4">
    <source>
        <dbReference type="ARBA" id="ARBA00022840"/>
    </source>
</evidence>
<keyword evidence="4" id="KW-0067">ATP-binding</keyword>
<dbReference type="Proteomes" id="UP000502502">
    <property type="component" value="Chromosome"/>
</dbReference>
<dbReference type="InterPro" id="IPR050061">
    <property type="entry name" value="MurCDEF_pg_biosynth"/>
</dbReference>
<evidence type="ECO:0000313" key="12">
    <source>
        <dbReference type="EMBL" id="QIL02876.1"/>
    </source>
</evidence>
<dbReference type="InterPro" id="IPR036615">
    <property type="entry name" value="Mur_ligase_C_dom_sf"/>
</dbReference>
<evidence type="ECO:0000313" key="13">
    <source>
        <dbReference type="Proteomes" id="UP000502502"/>
    </source>
</evidence>
<feature type="domain" description="Mur ligase central" evidence="11">
    <location>
        <begin position="113"/>
        <end position="291"/>
    </location>
</feature>
<evidence type="ECO:0000259" key="10">
    <source>
        <dbReference type="Pfam" id="PF02875"/>
    </source>
</evidence>
<dbReference type="SUPFAM" id="SSF51984">
    <property type="entry name" value="MurCD N-terminal domain"/>
    <property type="match status" value="1"/>
</dbReference>
<dbReference type="RefSeq" id="WP_166095165.1">
    <property type="nucleotide sequence ID" value="NZ_CP049871.1"/>
</dbReference>
<keyword evidence="2" id="KW-0132">Cell division</keyword>
<evidence type="ECO:0000259" key="11">
    <source>
        <dbReference type="Pfam" id="PF08245"/>
    </source>
</evidence>
<dbReference type="Pfam" id="PF08245">
    <property type="entry name" value="Mur_ligase_M"/>
    <property type="match status" value="1"/>
</dbReference>
<keyword evidence="1 12" id="KW-0436">Ligase</keyword>
<dbReference type="Pfam" id="PF01225">
    <property type="entry name" value="Mur_ligase"/>
    <property type="match status" value="1"/>
</dbReference>
<evidence type="ECO:0000256" key="2">
    <source>
        <dbReference type="ARBA" id="ARBA00022618"/>
    </source>
</evidence>
<keyword evidence="6" id="KW-0573">Peptidoglycan synthesis</keyword>
<dbReference type="KEGG" id="ssin:G7078_08820"/>
<dbReference type="Gene3D" id="3.90.190.20">
    <property type="entry name" value="Mur ligase, C-terminal domain"/>
    <property type="match status" value="1"/>
</dbReference>
<sequence>MSKSSYFFSGIGGSGMLPLACILRASGAAVSGSDRSLDAGRTPQKFDHLRALGIALHAQDGSGLAEGSILVTSAAVEDTVPDVVRARELKLQQLRRPELLAQLLNQAEHSIAVGGTSGKSTVTGMIGWILHACGRQPTVMNGAVMKNFASPSEPFASAVVGDPGLFVSEVDESDGSIALYRPEVAVLTNVTLDHKEIDELRGLFAGFLAASRKCVLNLDDPETRALAEALPAERRVTYGLDAPGADLAARHIELLPDGATFALDSGGERHEVRLAVPGRHNVSNALAAIAATSAIGVEAAEAAAALARFAGLRRRLELVGAAAGVTVIDDFAHNPDKIDATLATLRAQPGRLLLMFQPHGFGPIAKMGDELAASFARGMAPDDRLFLPDPVYQGGTVEKSRGSDWLARRIGEEGGNAEHLPERSVIGERLLGEAADGDRIVIMGARDDSLSEFAADLVRRLGQRN</sequence>
<reference evidence="12 13" key="1">
    <citation type="submission" date="2020-03" db="EMBL/GenBank/DDBJ databases">
        <title>Sphingomonas sp. nov., isolated from fish.</title>
        <authorList>
            <person name="Hyun D.-W."/>
            <person name="Bae J.-W."/>
        </authorList>
    </citation>
    <scope>NUCLEOTIDE SEQUENCE [LARGE SCALE GENOMIC DNA]</scope>
    <source>
        <strain evidence="12 13">HDW15C</strain>
    </source>
</reference>
<feature type="domain" description="Mur ligase C-terminal" evidence="10">
    <location>
        <begin position="314"/>
        <end position="446"/>
    </location>
</feature>
<evidence type="ECO:0000259" key="9">
    <source>
        <dbReference type="Pfam" id="PF01225"/>
    </source>
</evidence>
<dbReference type="Gene3D" id="3.40.1190.10">
    <property type="entry name" value="Mur-like, catalytic domain"/>
    <property type="match status" value="1"/>
</dbReference>
<keyword evidence="13" id="KW-1185">Reference proteome</keyword>
<dbReference type="PANTHER" id="PTHR43445">
    <property type="entry name" value="UDP-N-ACETYLMURAMATE--L-ALANINE LIGASE-RELATED"/>
    <property type="match status" value="1"/>
</dbReference>
<evidence type="ECO:0000256" key="5">
    <source>
        <dbReference type="ARBA" id="ARBA00022960"/>
    </source>
</evidence>
<accession>A0A6G7ZPP5</accession>
<keyword evidence="3" id="KW-0547">Nucleotide-binding</keyword>
<dbReference type="PANTHER" id="PTHR43445:SF3">
    <property type="entry name" value="UDP-N-ACETYLMURAMATE--L-ALANINE LIGASE"/>
    <property type="match status" value="1"/>
</dbReference>
<protein>
    <submittedName>
        <fullName evidence="12">UDP-N-acetylmuramate--alanine ligase</fullName>
    </submittedName>
</protein>